<evidence type="ECO:0000259" key="8">
    <source>
        <dbReference type="Pfam" id="PF04389"/>
    </source>
</evidence>
<keyword evidence="4 7" id="KW-0732">Signal</keyword>
<sequence length="361" mass="39237">MWSCFLAITCPLAKEFAMHRPLFRLSVLALALGVCGSAMAATHGEVAAREMRHVATAFKGRMAGTETEQATAAYLAKAFKKMGYQVGEQPFTSSFEYEKADKSKVKREVKSINVIATKPGMDGKVVIVGAHFDSRTPKKDSDIGKIGGPKLEGLDDNASGVGMLLEIADQLKKTKTQHTIKFVAFGAEELGLLGSKDYVARMSDSDKQNVIAMVNMDSLITGDKMYFHAGKETVAKDAKAGFVRDRALAIAKKLGIAADTNPGLDKEYPKGTGCCSDQESFDEAGMPVLAVEATNWEIGDKDGYEQTTNKAIKDGMSWHRPDVDNVKNLETIFPQRVEQRSRDFSRILTPLVIELAGGKAK</sequence>
<dbReference type="Gene3D" id="3.40.630.10">
    <property type="entry name" value="Zn peptidases"/>
    <property type="match status" value="1"/>
</dbReference>
<keyword evidence="6" id="KW-0862">Zinc</keyword>
<dbReference type="Proteomes" id="UP000467214">
    <property type="component" value="Unassembled WGS sequence"/>
</dbReference>
<dbReference type="GO" id="GO:0006508">
    <property type="term" value="P:proteolysis"/>
    <property type="evidence" value="ECO:0007669"/>
    <property type="project" value="UniProtKB-KW"/>
</dbReference>
<reference evidence="9 10" key="1">
    <citation type="submission" date="2019-12" db="EMBL/GenBank/DDBJ databases">
        <title>Neisseriaceae gen. nov. sp. Genome sequencing and assembly.</title>
        <authorList>
            <person name="Liu Z."/>
            <person name="Li A."/>
        </authorList>
    </citation>
    <scope>NUCLEOTIDE SEQUENCE [LARGE SCALE GENOMIC DNA]</scope>
    <source>
        <strain evidence="9 10">B2N2-7</strain>
    </source>
</reference>
<gene>
    <name evidence="9" type="ORF">GQF02_10640</name>
</gene>
<dbReference type="AlphaFoldDB" id="A0A845BSC1"/>
<feature type="domain" description="Peptidase M28" evidence="8">
    <location>
        <begin position="113"/>
        <end position="339"/>
    </location>
</feature>
<feature type="chain" id="PRO_5032810284" evidence="7">
    <location>
        <begin position="41"/>
        <end position="361"/>
    </location>
</feature>
<keyword evidence="10" id="KW-1185">Reference proteome</keyword>
<feature type="signal peptide" evidence="7">
    <location>
        <begin position="1"/>
        <end position="40"/>
    </location>
</feature>
<evidence type="ECO:0000313" key="9">
    <source>
        <dbReference type="EMBL" id="MXR37431.1"/>
    </source>
</evidence>
<evidence type="ECO:0000256" key="1">
    <source>
        <dbReference type="ARBA" id="ARBA00022438"/>
    </source>
</evidence>
<dbReference type="Pfam" id="PF04389">
    <property type="entry name" value="Peptidase_M28"/>
    <property type="match status" value="1"/>
</dbReference>
<dbReference type="GO" id="GO:0046872">
    <property type="term" value="F:metal ion binding"/>
    <property type="evidence" value="ECO:0007669"/>
    <property type="project" value="UniProtKB-KW"/>
</dbReference>
<dbReference type="NCBIfam" id="NF007568">
    <property type="entry name" value="PRK10199.1"/>
    <property type="match status" value="1"/>
</dbReference>
<dbReference type="FunFam" id="3.40.630.10:FF:000038">
    <property type="entry name" value="Alkaline phosphatase isozyme conversion"/>
    <property type="match status" value="1"/>
</dbReference>
<dbReference type="PANTHER" id="PTHR12147">
    <property type="entry name" value="METALLOPEPTIDASE M28 FAMILY MEMBER"/>
    <property type="match status" value="1"/>
</dbReference>
<evidence type="ECO:0000256" key="4">
    <source>
        <dbReference type="ARBA" id="ARBA00022729"/>
    </source>
</evidence>
<organism evidence="9 10">
    <name type="scientific">Craterilacuibacter sinensis</name>
    <dbReference type="NCBI Taxonomy" id="2686017"/>
    <lineage>
        <taxon>Bacteria</taxon>
        <taxon>Pseudomonadati</taxon>
        <taxon>Pseudomonadota</taxon>
        <taxon>Betaproteobacteria</taxon>
        <taxon>Neisseriales</taxon>
        <taxon>Neisseriaceae</taxon>
        <taxon>Craterilacuibacter</taxon>
    </lineage>
</organism>
<accession>A0A845BSC1</accession>
<dbReference type="PANTHER" id="PTHR12147:SF56">
    <property type="entry name" value="AMINOPEPTIDASE YDR415C-RELATED"/>
    <property type="match status" value="1"/>
</dbReference>
<keyword evidence="5 9" id="KW-0378">Hydrolase</keyword>
<dbReference type="InterPro" id="IPR007484">
    <property type="entry name" value="Peptidase_M28"/>
</dbReference>
<dbReference type="EC" id="3.4.11.-" evidence="9"/>
<evidence type="ECO:0000256" key="2">
    <source>
        <dbReference type="ARBA" id="ARBA00022670"/>
    </source>
</evidence>
<dbReference type="EMBL" id="WSSB01000009">
    <property type="protein sequence ID" value="MXR37431.1"/>
    <property type="molecule type" value="Genomic_DNA"/>
</dbReference>
<evidence type="ECO:0000256" key="6">
    <source>
        <dbReference type="ARBA" id="ARBA00022833"/>
    </source>
</evidence>
<comment type="caution">
    <text evidence="9">The sequence shown here is derived from an EMBL/GenBank/DDBJ whole genome shotgun (WGS) entry which is preliminary data.</text>
</comment>
<evidence type="ECO:0000256" key="5">
    <source>
        <dbReference type="ARBA" id="ARBA00022801"/>
    </source>
</evidence>
<dbReference type="SUPFAM" id="SSF53187">
    <property type="entry name" value="Zn-dependent exopeptidases"/>
    <property type="match status" value="1"/>
</dbReference>
<dbReference type="GO" id="GO:0008235">
    <property type="term" value="F:metalloexopeptidase activity"/>
    <property type="evidence" value="ECO:0007669"/>
    <property type="project" value="InterPro"/>
</dbReference>
<keyword evidence="1 9" id="KW-0031">Aminopeptidase</keyword>
<proteinExistence type="predicted"/>
<dbReference type="GO" id="GO:0004177">
    <property type="term" value="F:aminopeptidase activity"/>
    <property type="evidence" value="ECO:0007669"/>
    <property type="project" value="UniProtKB-KW"/>
</dbReference>
<keyword evidence="2" id="KW-0645">Protease</keyword>
<name>A0A845BSC1_9NEIS</name>
<protein>
    <submittedName>
        <fullName evidence="9">Aminopeptidase</fullName>
        <ecNumber evidence="9">3.4.11.-</ecNumber>
    </submittedName>
</protein>
<evidence type="ECO:0000256" key="7">
    <source>
        <dbReference type="SAM" id="SignalP"/>
    </source>
</evidence>
<dbReference type="InterPro" id="IPR045175">
    <property type="entry name" value="M28_fam"/>
</dbReference>
<keyword evidence="3" id="KW-0479">Metal-binding</keyword>
<evidence type="ECO:0000313" key="10">
    <source>
        <dbReference type="Proteomes" id="UP000467214"/>
    </source>
</evidence>
<evidence type="ECO:0000256" key="3">
    <source>
        <dbReference type="ARBA" id="ARBA00022723"/>
    </source>
</evidence>